<reference evidence="3" key="3">
    <citation type="submission" date="2025-09" db="UniProtKB">
        <authorList>
            <consortium name="Ensembl"/>
        </authorList>
    </citation>
    <scope>IDENTIFICATION</scope>
</reference>
<organism evidence="3 4">
    <name type="scientific">Lates calcarifer</name>
    <name type="common">Barramundi</name>
    <name type="synonym">Holocentrus calcarifer</name>
    <dbReference type="NCBI Taxonomy" id="8187"/>
    <lineage>
        <taxon>Eukaryota</taxon>
        <taxon>Metazoa</taxon>
        <taxon>Chordata</taxon>
        <taxon>Craniata</taxon>
        <taxon>Vertebrata</taxon>
        <taxon>Euteleostomi</taxon>
        <taxon>Actinopterygii</taxon>
        <taxon>Neopterygii</taxon>
        <taxon>Teleostei</taxon>
        <taxon>Neoteleostei</taxon>
        <taxon>Acanthomorphata</taxon>
        <taxon>Carangaria</taxon>
        <taxon>Carangaria incertae sedis</taxon>
        <taxon>Centropomidae</taxon>
        <taxon>Lates</taxon>
    </lineage>
</organism>
<keyword evidence="1" id="KW-0812">Transmembrane</keyword>
<feature type="domain" description="Ig-like" evidence="2">
    <location>
        <begin position="70"/>
        <end position="152"/>
    </location>
</feature>
<dbReference type="PROSITE" id="PS50835">
    <property type="entry name" value="IG_LIKE"/>
    <property type="match status" value="2"/>
</dbReference>
<dbReference type="GeneTree" id="ENSGT01010000222294"/>
<sequence length="294" mass="32992">WQLKIMSFDQTSQGFIKDLLNTSSRFQYIGDKVHNCSLKIHQVQHHDAGKYAFRFITQSTNGQWTGKEGPKLQIVGKAVVTKTNDNRTMMEGDSVNLTCINSCDGDDLSSAFTWFKDGEPINEGPVLYLSNISFINSGNYTCSLTTHEGTTSGVINIDVEYGPKDTSVSPLMEVDTGSNISLTCSSHANPPVEEYTWFKMYDDEIRTIGDEPELHLWEVSSDDDGQYFCSATNKHGSQNSSTETLKVNGKFVNMLILPALFVSFSDLIMINSGMITWFYSLRFIRYTCNSIQFC</sequence>
<protein>
    <recommendedName>
        <fullName evidence="2">Ig-like domain-containing protein</fullName>
    </recommendedName>
</protein>
<evidence type="ECO:0000256" key="1">
    <source>
        <dbReference type="SAM" id="Phobius"/>
    </source>
</evidence>
<feature type="domain" description="Ig-like" evidence="2">
    <location>
        <begin position="163"/>
        <end position="248"/>
    </location>
</feature>
<dbReference type="InterPro" id="IPR003599">
    <property type="entry name" value="Ig_sub"/>
</dbReference>
<dbReference type="AlphaFoldDB" id="A0A4W6G3S3"/>
<dbReference type="Gene3D" id="2.60.40.10">
    <property type="entry name" value="Immunoglobulins"/>
    <property type="match status" value="3"/>
</dbReference>
<dbReference type="InterPro" id="IPR007110">
    <property type="entry name" value="Ig-like_dom"/>
</dbReference>
<dbReference type="InterPro" id="IPR013783">
    <property type="entry name" value="Ig-like_fold"/>
</dbReference>
<dbReference type="Proteomes" id="UP000314980">
    <property type="component" value="Unassembled WGS sequence"/>
</dbReference>
<keyword evidence="1" id="KW-0472">Membrane</keyword>
<keyword evidence="1" id="KW-1133">Transmembrane helix</keyword>
<dbReference type="PANTHER" id="PTHR46013">
    <property type="entry name" value="VASCULAR CELL ADHESION MOLECULE 1"/>
    <property type="match status" value="1"/>
</dbReference>
<feature type="transmembrane region" description="Helical" evidence="1">
    <location>
        <begin position="255"/>
        <end position="279"/>
    </location>
</feature>
<dbReference type="Ensembl" id="ENSLCAT00010058964.1">
    <property type="protein sequence ID" value="ENSLCAP00010057410.1"/>
    <property type="gene ID" value="ENSLCAG00010026786.1"/>
</dbReference>
<dbReference type="SMART" id="SM00408">
    <property type="entry name" value="IGc2"/>
    <property type="match status" value="2"/>
</dbReference>
<keyword evidence="4" id="KW-1185">Reference proteome</keyword>
<dbReference type="Pfam" id="PF13895">
    <property type="entry name" value="Ig_2"/>
    <property type="match status" value="2"/>
</dbReference>
<dbReference type="InterPro" id="IPR036179">
    <property type="entry name" value="Ig-like_dom_sf"/>
</dbReference>
<reference evidence="3" key="2">
    <citation type="submission" date="2025-08" db="UniProtKB">
        <authorList>
            <consortium name="Ensembl"/>
        </authorList>
    </citation>
    <scope>IDENTIFICATION</scope>
</reference>
<name>A0A4W6G3S3_LATCA</name>
<dbReference type="PANTHER" id="PTHR46013:SF4">
    <property type="entry name" value="B-CELL RECEPTOR CD22-RELATED"/>
    <property type="match status" value="1"/>
</dbReference>
<evidence type="ECO:0000313" key="4">
    <source>
        <dbReference type="Proteomes" id="UP000314980"/>
    </source>
</evidence>
<dbReference type="CDD" id="cd00096">
    <property type="entry name" value="Ig"/>
    <property type="match status" value="1"/>
</dbReference>
<dbReference type="SMART" id="SM00409">
    <property type="entry name" value="IG"/>
    <property type="match status" value="2"/>
</dbReference>
<evidence type="ECO:0000313" key="3">
    <source>
        <dbReference type="Ensembl" id="ENSLCAP00010057410.1"/>
    </source>
</evidence>
<dbReference type="SUPFAM" id="SSF48726">
    <property type="entry name" value="Immunoglobulin"/>
    <property type="match status" value="2"/>
</dbReference>
<accession>A0A4W6G3S3</accession>
<proteinExistence type="predicted"/>
<evidence type="ECO:0000259" key="2">
    <source>
        <dbReference type="PROSITE" id="PS50835"/>
    </source>
</evidence>
<reference evidence="4" key="1">
    <citation type="submission" date="2015-09" db="EMBL/GenBank/DDBJ databases">
        <authorList>
            <person name="Sai Rama Sridatta P."/>
        </authorList>
    </citation>
    <scope>NUCLEOTIDE SEQUENCE [LARGE SCALE GENOMIC DNA]</scope>
</reference>
<dbReference type="InterPro" id="IPR003598">
    <property type="entry name" value="Ig_sub2"/>
</dbReference>